<evidence type="ECO:0000313" key="5">
    <source>
        <dbReference type="Proteomes" id="UP001058687"/>
    </source>
</evidence>
<keyword evidence="1" id="KW-0238">DNA-binding</keyword>
<accession>A0AAE9N526</accession>
<dbReference type="InterPro" id="IPR036388">
    <property type="entry name" value="WH-like_DNA-bd_sf"/>
</dbReference>
<reference evidence="4" key="1">
    <citation type="submission" date="2020-03" db="EMBL/GenBank/DDBJ databases">
        <title>Five strains of Vibrio campbellii isolated from Mariana Trench.</title>
        <authorList>
            <person name="Liang J."/>
            <person name="Zhang X.-H."/>
        </authorList>
    </citation>
    <scope>NUCLEOTIDE SEQUENCE</scope>
    <source>
        <strain evidence="4">LJC014</strain>
        <plasmid evidence="4">unnamed1</plasmid>
    </source>
</reference>
<dbReference type="GO" id="GO:0003677">
    <property type="term" value="F:DNA binding"/>
    <property type="evidence" value="ECO:0007669"/>
    <property type="project" value="UniProtKB-KW"/>
</dbReference>
<sequence>MFIFDKESIRFEDKFKTISHNEYKFLKCLFDNYNLGYVSRNKIAKFIWGNETVKENNINTLVYNIRIKFCSIGIKNSIVNIPRKGYGISSCLYNEYITHNKLNPENKNVVSRQEGKFKVKISEVEILKKLIKNKIRLLKAFSIISIMSILIIYFFVRYLDNVGFGSKDLVQKLTINETIINLNKIGKKKREELLSVIENNIKSVKNISYISVNKHGHILISCLDEHYKSESFIMISKDNKNIGKDIVFLIGKCRHSHGK</sequence>
<dbReference type="Gene3D" id="1.10.10.10">
    <property type="entry name" value="Winged helix-like DNA-binding domain superfamily/Winged helix DNA-binding domain"/>
    <property type="match status" value="1"/>
</dbReference>
<keyword evidence="2" id="KW-0812">Transmembrane</keyword>
<evidence type="ECO:0000256" key="1">
    <source>
        <dbReference type="ARBA" id="ARBA00023125"/>
    </source>
</evidence>
<keyword evidence="2" id="KW-1133">Transmembrane helix</keyword>
<keyword evidence="2" id="KW-0472">Membrane</keyword>
<keyword evidence="4" id="KW-0614">Plasmid</keyword>
<evidence type="ECO:0000313" key="4">
    <source>
        <dbReference type="EMBL" id="UTZ29878.1"/>
    </source>
</evidence>
<geneLocation type="plasmid" evidence="4 5">
    <name>unnamed1</name>
</geneLocation>
<protein>
    <submittedName>
        <fullName evidence="4">Helix-turn-helix domain-containing protein</fullName>
    </submittedName>
</protein>
<dbReference type="InterPro" id="IPR016032">
    <property type="entry name" value="Sig_transdc_resp-reg_C-effctor"/>
</dbReference>
<dbReference type="GO" id="GO:0006355">
    <property type="term" value="P:regulation of DNA-templated transcription"/>
    <property type="evidence" value="ECO:0007669"/>
    <property type="project" value="InterPro"/>
</dbReference>
<dbReference type="AlphaFoldDB" id="A0AAE9N526"/>
<evidence type="ECO:0000259" key="3">
    <source>
        <dbReference type="Pfam" id="PF00486"/>
    </source>
</evidence>
<feature type="transmembrane region" description="Helical" evidence="2">
    <location>
        <begin position="137"/>
        <end position="156"/>
    </location>
</feature>
<dbReference type="GO" id="GO:0000160">
    <property type="term" value="P:phosphorelay signal transduction system"/>
    <property type="evidence" value="ECO:0007669"/>
    <property type="project" value="InterPro"/>
</dbReference>
<proteinExistence type="predicted"/>
<dbReference type="RefSeq" id="WP_255944427.1">
    <property type="nucleotide sequence ID" value="NZ_CP050469.1"/>
</dbReference>
<dbReference type="Pfam" id="PF00486">
    <property type="entry name" value="Trans_reg_C"/>
    <property type="match status" value="1"/>
</dbReference>
<gene>
    <name evidence="4" type="ORF">HB761_24780</name>
</gene>
<dbReference type="InterPro" id="IPR001867">
    <property type="entry name" value="OmpR/PhoB-type_DNA-bd"/>
</dbReference>
<organism evidence="4 5">
    <name type="scientific">Vibrio campbellii</name>
    <dbReference type="NCBI Taxonomy" id="680"/>
    <lineage>
        <taxon>Bacteria</taxon>
        <taxon>Pseudomonadati</taxon>
        <taxon>Pseudomonadota</taxon>
        <taxon>Gammaproteobacteria</taxon>
        <taxon>Vibrionales</taxon>
        <taxon>Vibrionaceae</taxon>
        <taxon>Vibrio</taxon>
    </lineage>
</organism>
<name>A0AAE9N526_9VIBR</name>
<dbReference type="SUPFAM" id="SSF46894">
    <property type="entry name" value="C-terminal effector domain of the bipartite response regulators"/>
    <property type="match status" value="1"/>
</dbReference>
<dbReference type="Proteomes" id="UP001058687">
    <property type="component" value="Plasmid unnamed1"/>
</dbReference>
<feature type="domain" description="OmpR/PhoB-type" evidence="3">
    <location>
        <begin position="18"/>
        <end position="86"/>
    </location>
</feature>
<evidence type="ECO:0000256" key="2">
    <source>
        <dbReference type="SAM" id="Phobius"/>
    </source>
</evidence>
<dbReference type="EMBL" id="CP050469">
    <property type="protein sequence ID" value="UTZ29878.1"/>
    <property type="molecule type" value="Genomic_DNA"/>
</dbReference>